<dbReference type="Gene3D" id="2.60.40.150">
    <property type="entry name" value="C2 domain"/>
    <property type="match status" value="1"/>
</dbReference>
<feature type="region of interest" description="Disordered" evidence="1">
    <location>
        <begin position="103"/>
        <end position="157"/>
    </location>
</feature>
<gene>
    <name evidence="3" type="ORF">TRIADDRAFT_53350</name>
</gene>
<evidence type="ECO:0000313" key="4">
    <source>
        <dbReference type="Proteomes" id="UP000009022"/>
    </source>
</evidence>
<dbReference type="KEGG" id="tad:TRIADDRAFT_53350"/>
<dbReference type="InterPro" id="IPR043541">
    <property type="entry name" value="SYT14/14L/16"/>
</dbReference>
<dbReference type="PANTHER" id="PTHR46129:SF2">
    <property type="entry name" value="SYNAPTOTAGMIN 14, ISOFORM D"/>
    <property type="match status" value="1"/>
</dbReference>
<dbReference type="PhylomeDB" id="B3RNZ8"/>
<organism evidence="3 4">
    <name type="scientific">Trichoplax adhaerens</name>
    <name type="common">Trichoplax reptans</name>
    <dbReference type="NCBI Taxonomy" id="10228"/>
    <lineage>
        <taxon>Eukaryota</taxon>
        <taxon>Metazoa</taxon>
        <taxon>Placozoa</taxon>
        <taxon>Uniplacotomia</taxon>
        <taxon>Trichoplacea</taxon>
        <taxon>Trichoplacidae</taxon>
        <taxon>Trichoplax</taxon>
    </lineage>
</organism>
<dbReference type="RefSeq" id="XP_002109938.1">
    <property type="nucleotide sequence ID" value="XM_002109902.1"/>
</dbReference>
<keyword evidence="4" id="KW-1185">Reference proteome</keyword>
<dbReference type="EMBL" id="DS985242">
    <property type="protein sequence ID" value="EDV28104.1"/>
    <property type="molecule type" value="Genomic_DNA"/>
</dbReference>
<dbReference type="CTD" id="6751153"/>
<evidence type="ECO:0000256" key="2">
    <source>
        <dbReference type="SAM" id="Phobius"/>
    </source>
</evidence>
<keyword evidence="2" id="KW-1133">Transmembrane helix</keyword>
<feature type="compositionally biased region" description="Basic and acidic residues" evidence="1">
    <location>
        <begin position="112"/>
        <end position="121"/>
    </location>
</feature>
<dbReference type="InParanoid" id="B3RNZ8"/>
<feature type="compositionally biased region" description="Low complexity" evidence="1">
    <location>
        <begin position="130"/>
        <end position="141"/>
    </location>
</feature>
<reference evidence="3 4" key="1">
    <citation type="journal article" date="2008" name="Nature">
        <title>The Trichoplax genome and the nature of placozoans.</title>
        <authorList>
            <person name="Srivastava M."/>
            <person name="Begovic E."/>
            <person name="Chapman J."/>
            <person name="Putnam N.H."/>
            <person name="Hellsten U."/>
            <person name="Kawashima T."/>
            <person name="Kuo A."/>
            <person name="Mitros T."/>
            <person name="Salamov A."/>
            <person name="Carpenter M.L."/>
            <person name="Signorovitch A.Y."/>
            <person name="Moreno M.A."/>
            <person name="Kamm K."/>
            <person name="Grimwood J."/>
            <person name="Schmutz J."/>
            <person name="Shapiro H."/>
            <person name="Grigoriev I.V."/>
            <person name="Buss L.W."/>
            <person name="Schierwater B."/>
            <person name="Dellaporta S.L."/>
            <person name="Rokhsar D.S."/>
        </authorList>
    </citation>
    <scope>NUCLEOTIDE SEQUENCE [LARGE SCALE GENOMIC DNA]</scope>
    <source>
        <strain evidence="3 4">Grell-BS-1999</strain>
    </source>
</reference>
<dbReference type="Proteomes" id="UP000009022">
    <property type="component" value="Unassembled WGS sequence"/>
</dbReference>
<dbReference type="HOGENOM" id="CLU_954175_0_0_1"/>
<keyword evidence="2" id="KW-0472">Membrane</keyword>
<dbReference type="AlphaFoldDB" id="B3RNZ8"/>
<keyword evidence="2" id="KW-0812">Transmembrane</keyword>
<accession>B3RNZ8</accession>
<dbReference type="PANTHER" id="PTHR46129">
    <property type="entry name" value="SYNAPTOTAGMIN 14, ISOFORM D"/>
    <property type="match status" value="1"/>
</dbReference>
<proteinExistence type="predicted"/>
<sequence>MDLFENVGMLIIAIACVIFVYYKNRLMIKSDETLNCLIEDEKMNYSMDSQSYLSRLTNNDNYFQSIQASLLNRINPKTSFEPVVANTPTEWTNSSECLISNGSTQDSIDSEDLNKNPDKVSHSVSFQGFSRNSNTRSRSSSMTEDIRQKMGKNSVLPSNKNNKIGQVQFTVFFNAFSTILKMHFIKVINISDKLNLDTISIHGLVQDEVKKRRFKTKTCSLINGVINETATFQGITKAMLPNMIMRLRLYGDNKKNIIHVQKLCGEFVIQFNKLSPIDGTKVICKSFYITHY</sequence>
<evidence type="ECO:0000256" key="1">
    <source>
        <dbReference type="SAM" id="MobiDB-lite"/>
    </source>
</evidence>
<protein>
    <submittedName>
        <fullName evidence="3">Uncharacterized protein</fullName>
    </submittedName>
</protein>
<evidence type="ECO:0000313" key="3">
    <source>
        <dbReference type="EMBL" id="EDV28104.1"/>
    </source>
</evidence>
<feature type="transmembrane region" description="Helical" evidence="2">
    <location>
        <begin position="6"/>
        <end position="22"/>
    </location>
</feature>
<dbReference type="InterPro" id="IPR035892">
    <property type="entry name" value="C2_domain_sf"/>
</dbReference>
<dbReference type="GeneID" id="6751153"/>
<name>B3RNZ8_TRIAD</name>